<dbReference type="SUPFAM" id="SSF69318">
    <property type="entry name" value="Integrin alpha N-terminal domain"/>
    <property type="match status" value="1"/>
</dbReference>
<dbReference type="InterPro" id="IPR015943">
    <property type="entry name" value="WD40/YVTN_repeat-like_dom_sf"/>
</dbReference>
<evidence type="ECO:0000256" key="6">
    <source>
        <dbReference type="SAM" id="Phobius"/>
    </source>
</evidence>
<evidence type="ECO:0000313" key="8">
    <source>
        <dbReference type="EMBL" id="KAK2573709.1"/>
    </source>
</evidence>
<name>A0AAD9VGL0_ACRCE</name>
<feature type="region of interest" description="Disordered" evidence="5">
    <location>
        <begin position="585"/>
        <end position="615"/>
    </location>
</feature>
<dbReference type="InterPro" id="IPR055409">
    <property type="entry name" value="Beta-prop_FAM234A_B"/>
</dbReference>
<evidence type="ECO:0000256" key="1">
    <source>
        <dbReference type="ARBA" id="ARBA00004167"/>
    </source>
</evidence>
<dbReference type="Pfam" id="PF23727">
    <property type="entry name" value="Beta-prop_FAM234A_B"/>
    <property type="match status" value="1"/>
</dbReference>
<dbReference type="Proteomes" id="UP001249851">
    <property type="component" value="Unassembled WGS sequence"/>
</dbReference>
<sequence>MALSNIYKPEANKFSHLGSDDDDDSEELDDEINDSYVKGLHSPTRNAQKPLMPPNRTTKIRRVHSKPWCTTRACFVFFVWLAFLSICVSGLVLLILRVVNSGNSEKETLSPHFVKTVHQHRKESSGDEKYILPCDELSASKVWHISFPKLMTETAVRPNDINQDGIDDLMIGFSTGVDGYNAPKISCDLYFNGTYPCYGGLLALDGKTGQEIWRHYTMHEIYGVNCNGDLDTDGVRDCLISGRAGVFQAVSGKTGDTIWDFGPQESRDTNMNLYTAQFIRDLNSDGVMEVLVTHGGDPLAEPNSPQRLVGRLLIFSGKTGEVLNWVKTPDERETYFSPVIYTKKDGLELVLFGTGGETHGGALWVVSLFDLFHGLIENSKPIYKDNYKGVMNPPTLVDLNKDGTVDIVMAMFNTTVAAFDGETHERLWDFFFPESETYSIPAAGFFNKDDVPDFLVRYNTGTGFPVYFYANVTVLDGKTGKPLIIPYVKTSSMANTSPLSVSMEGLGNDLFIYWVSDCIGHEGEGGKFEFVEGTNVHEQSRADTCKLRYNTKSFSKLCIMNEKMGFPGKDIYYSENFYDIEHKVTENEPENKGNSKQNSSTQSQRKRHVGAPDHGGYQRLIATGSIMATLGEENQHEPRDSIDVVFTTYWQYPAKVRIILPEDKACIEKYRKLYSSQPAGEDFDANVMKNEELGIFDAGDKAVNECLKKKQKDAENGIYTSQADYDIYKVHFGSLTVYRFTIKCKCSNLTPSQHCSRFLPYSQQGWGGYMGSLTNSYFVPRKKSV</sequence>
<evidence type="ECO:0000313" key="9">
    <source>
        <dbReference type="Proteomes" id="UP001249851"/>
    </source>
</evidence>
<feature type="region of interest" description="Disordered" evidence="5">
    <location>
        <begin position="1"/>
        <end position="29"/>
    </location>
</feature>
<protein>
    <submittedName>
        <fullName evidence="8">Protein FAM234B</fullName>
    </submittedName>
</protein>
<reference evidence="8" key="2">
    <citation type="journal article" date="2023" name="Science">
        <title>Genomic signatures of disease resistance in endangered staghorn corals.</title>
        <authorList>
            <person name="Vollmer S.V."/>
            <person name="Selwyn J.D."/>
            <person name="Despard B.A."/>
            <person name="Roesel C.L."/>
        </authorList>
    </citation>
    <scope>NUCLEOTIDE SEQUENCE</scope>
    <source>
        <strain evidence="8">K2</strain>
    </source>
</reference>
<proteinExistence type="predicted"/>
<comment type="subcellular location">
    <subcellularLocation>
        <location evidence="1">Membrane</location>
        <topology evidence="1">Single-pass membrane protein</topology>
    </subcellularLocation>
</comment>
<dbReference type="PANTHER" id="PTHR21419:SF36">
    <property type="entry name" value="PROTEIN FAM234A-LIKE"/>
    <property type="match status" value="1"/>
</dbReference>
<feature type="domain" description="FAM234A/B beta-propeller" evidence="7">
    <location>
        <begin position="143"/>
        <end position="483"/>
    </location>
</feature>
<dbReference type="EMBL" id="JARQWQ010000002">
    <property type="protein sequence ID" value="KAK2573709.1"/>
    <property type="molecule type" value="Genomic_DNA"/>
</dbReference>
<keyword evidence="9" id="KW-1185">Reference proteome</keyword>
<evidence type="ECO:0000256" key="3">
    <source>
        <dbReference type="ARBA" id="ARBA00022989"/>
    </source>
</evidence>
<dbReference type="InterPro" id="IPR028994">
    <property type="entry name" value="Integrin_alpha_N"/>
</dbReference>
<feature type="compositionally biased region" description="Acidic residues" evidence="5">
    <location>
        <begin position="20"/>
        <end position="29"/>
    </location>
</feature>
<comment type="caution">
    <text evidence="8">The sequence shown here is derived from an EMBL/GenBank/DDBJ whole genome shotgun (WGS) entry which is preliminary data.</text>
</comment>
<feature type="transmembrane region" description="Helical" evidence="6">
    <location>
        <begin position="74"/>
        <end position="96"/>
    </location>
</feature>
<feature type="region of interest" description="Disordered" evidence="5">
    <location>
        <begin position="36"/>
        <end position="55"/>
    </location>
</feature>
<dbReference type="PANTHER" id="PTHR21419">
    <property type="match status" value="1"/>
</dbReference>
<gene>
    <name evidence="8" type="ORF">P5673_001395</name>
</gene>
<evidence type="ECO:0000256" key="4">
    <source>
        <dbReference type="ARBA" id="ARBA00023136"/>
    </source>
</evidence>
<evidence type="ECO:0000256" key="2">
    <source>
        <dbReference type="ARBA" id="ARBA00022692"/>
    </source>
</evidence>
<reference evidence="8" key="1">
    <citation type="journal article" date="2023" name="G3 (Bethesda)">
        <title>Whole genome assembly and annotation of the endangered Caribbean coral Acropora cervicornis.</title>
        <authorList>
            <person name="Selwyn J.D."/>
            <person name="Vollmer S.V."/>
        </authorList>
    </citation>
    <scope>NUCLEOTIDE SEQUENCE</scope>
    <source>
        <strain evidence="8">K2</strain>
    </source>
</reference>
<dbReference type="Gene3D" id="2.130.10.10">
    <property type="entry name" value="YVTN repeat-like/Quinoprotein amine dehydrogenase"/>
    <property type="match status" value="1"/>
</dbReference>
<evidence type="ECO:0000256" key="5">
    <source>
        <dbReference type="SAM" id="MobiDB-lite"/>
    </source>
</evidence>
<keyword evidence="2 6" id="KW-0812">Transmembrane</keyword>
<accession>A0AAD9VGL0</accession>
<dbReference type="AlphaFoldDB" id="A0AAD9VGL0"/>
<dbReference type="GO" id="GO:0016020">
    <property type="term" value="C:membrane"/>
    <property type="evidence" value="ECO:0007669"/>
    <property type="project" value="UniProtKB-SubCell"/>
</dbReference>
<feature type="compositionally biased region" description="Polar residues" evidence="5">
    <location>
        <begin position="594"/>
        <end position="603"/>
    </location>
</feature>
<keyword evidence="4 6" id="KW-0472">Membrane</keyword>
<keyword evidence="3 6" id="KW-1133">Transmembrane helix</keyword>
<dbReference type="InterPro" id="IPR045232">
    <property type="entry name" value="FAM234"/>
</dbReference>
<organism evidence="8 9">
    <name type="scientific">Acropora cervicornis</name>
    <name type="common">Staghorn coral</name>
    <dbReference type="NCBI Taxonomy" id="6130"/>
    <lineage>
        <taxon>Eukaryota</taxon>
        <taxon>Metazoa</taxon>
        <taxon>Cnidaria</taxon>
        <taxon>Anthozoa</taxon>
        <taxon>Hexacorallia</taxon>
        <taxon>Scleractinia</taxon>
        <taxon>Astrocoeniina</taxon>
        <taxon>Acroporidae</taxon>
        <taxon>Acropora</taxon>
    </lineage>
</organism>
<evidence type="ECO:0000259" key="7">
    <source>
        <dbReference type="Pfam" id="PF23727"/>
    </source>
</evidence>